<dbReference type="RefSeq" id="XP_068362577.1">
    <property type="nucleotide sequence ID" value="XM_068491937.1"/>
</dbReference>
<evidence type="ECO:0000313" key="2">
    <source>
        <dbReference type="EMBL" id="OHT09441.1"/>
    </source>
</evidence>
<gene>
    <name evidence="2" type="ORF">TRFO_04495</name>
</gene>
<feature type="region of interest" description="Disordered" evidence="1">
    <location>
        <begin position="209"/>
        <end position="239"/>
    </location>
</feature>
<dbReference type="GeneID" id="94826641"/>
<keyword evidence="3" id="KW-1185">Reference proteome</keyword>
<dbReference type="AlphaFoldDB" id="A0A1J4KDC6"/>
<dbReference type="OrthoDB" id="10564857at2759"/>
<evidence type="ECO:0000313" key="3">
    <source>
        <dbReference type="Proteomes" id="UP000179807"/>
    </source>
</evidence>
<reference evidence="2" key="1">
    <citation type="submission" date="2016-10" db="EMBL/GenBank/DDBJ databases">
        <authorList>
            <person name="Benchimol M."/>
            <person name="Almeida L.G."/>
            <person name="Vasconcelos A.T."/>
            <person name="Perreira-Neves A."/>
            <person name="Rosa I.A."/>
            <person name="Tasca T."/>
            <person name="Bogo M.R."/>
            <person name="de Souza W."/>
        </authorList>
    </citation>
    <scope>NUCLEOTIDE SEQUENCE [LARGE SCALE GENOMIC DNA]</scope>
    <source>
        <strain evidence="2">K</strain>
    </source>
</reference>
<dbReference type="EMBL" id="MLAK01000638">
    <property type="protein sequence ID" value="OHT09441.1"/>
    <property type="molecule type" value="Genomic_DNA"/>
</dbReference>
<feature type="compositionally biased region" description="Polar residues" evidence="1">
    <location>
        <begin position="209"/>
        <end position="231"/>
    </location>
</feature>
<accession>A0A1J4KDC6</accession>
<name>A0A1J4KDC6_9EUKA</name>
<dbReference type="VEuPathDB" id="TrichDB:TRFO_04495"/>
<proteinExistence type="predicted"/>
<evidence type="ECO:0000256" key="1">
    <source>
        <dbReference type="SAM" id="MobiDB-lite"/>
    </source>
</evidence>
<dbReference type="Proteomes" id="UP000179807">
    <property type="component" value="Unassembled WGS sequence"/>
</dbReference>
<protein>
    <submittedName>
        <fullName evidence="2">Uncharacterized protein</fullName>
    </submittedName>
</protein>
<comment type="caution">
    <text evidence="2">The sequence shown here is derived from an EMBL/GenBank/DDBJ whole genome shotgun (WGS) entry which is preliminary data.</text>
</comment>
<sequence>MHIECHCPNNHIISFVISSFFKMVETLDDQRDPADRYKQFEESINMQLAQVEEELASLTQPQSLSKATQNGSMILPTLSSLNPLSSKGNILAPYWEQVLTCIHQGQDEEAIYALVRVVQRLLDEKAYRRTLYEKASKAYVDNLFERVSTGVNNNMLENTTKSCDSLDDQVIVLSQKIGEVKDYFQKELNEMKKLIAQLNDAEPQSETIIESGRSTETQQSTRPVKTGSSFTVCPPRLNR</sequence>
<organism evidence="2 3">
    <name type="scientific">Tritrichomonas foetus</name>
    <dbReference type="NCBI Taxonomy" id="1144522"/>
    <lineage>
        <taxon>Eukaryota</taxon>
        <taxon>Metamonada</taxon>
        <taxon>Parabasalia</taxon>
        <taxon>Tritrichomonadida</taxon>
        <taxon>Tritrichomonadidae</taxon>
        <taxon>Tritrichomonas</taxon>
    </lineage>
</organism>